<feature type="compositionally biased region" description="Basic and acidic residues" evidence="1">
    <location>
        <begin position="61"/>
        <end position="79"/>
    </location>
</feature>
<evidence type="ECO:0000313" key="3">
    <source>
        <dbReference type="Proteomes" id="UP000639643"/>
    </source>
</evidence>
<proteinExistence type="predicted"/>
<keyword evidence="3" id="KW-1185">Reference proteome</keyword>
<accession>A0A8H6NU32</accession>
<reference evidence="2" key="1">
    <citation type="journal article" date="2020" name="Phytopathology">
        <title>Genome Sequence Resources of Colletotrichum truncatum, C. plurivorum, C. musicola, and C. sojae: Four Species Pathogenic to Soybean (Glycine max).</title>
        <authorList>
            <person name="Rogerio F."/>
            <person name="Boufleur T.R."/>
            <person name="Ciampi-Guillardi M."/>
            <person name="Sukno S.A."/>
            <person name="Thon M.R."/>
            <person name="Massola Junior N.S."/>
            <person name="Baroncelli R."/>
        </authorList>
    </citation>
    <scope>NUCLEOTIDE SEQUENCE</scope>
    <source>
        <strain evidence="2">LFN0074</strain>
    </source>
</reference>
<name>A0A8H6NU32_9PEZI</name>
<dbReference type="EMBL" id="WIGM01000064">
    <property type="protein sequence ID" value="KAF6842642.1"/>
    <property type="molecule type" value="Genomic_DNA"/>
</dbReference>
<feature type="compositionally biased region" description="Polar residues" evidence="1">
    <location>
        <begin position="108"/>
        <end position="126"/>
    </location>
</feature>
<organism evidence="2 3">
    <name type="scientific">Colletotrichum musicola</name>
    <dbReference type="NCBI Taxonomy" id="2175873"/>
    <lineage>
        <taxon>Eukaryota</taxon>
        <taxon>Fungi</taxon>
        <taxon>Dikarya</taxon>
        <taxon>Ascomycota</taxon>
        <taxon>Pezizomycotina</taxon>
        <taxon>Sordariomycetes</taxon>
        <taxon>Hypocreomycetidae</taxon>
        <taxon>Glomerellales</taxon>
        <taxon>Glomerellaceae</taxon>
        <taxon>Colletotrichum</taxon>
        <taxon>Colletotrichum orchidearum species complex</taxon>
    </lineage>
</organism>
<evidence type="ECO:0000313" key="2">
    <source>
        <dbReference type="EMBL" id="KAF6842642.1"/>
    </source>
</evidence>
<protein>
    <submittedName>
        <fullName evidence="2">Uncharacterized protein</fullName>
    </submittedName>
</protein>
<gene>
    <name evidence="2" type="ORF">CMUS01_02893</name>
</gene>
<comment type="caution">
    <text evidence="2">The sequence shown here is derived from an EMBL/GenBank/DDBJ whole genome shotgun (WGS) entry which is preliminary data.</text>
</comment>
<evidence type="ECO:0000256" key="1">
    <source>
        <dbReference type="SAM" id="MobiDB-lite"/>
    </source>
</evidence>
<feature type="region of interest" description="Disordered" evidence="1">
    <location>
        <begin position="44"/>
        <end position="126"/>
    </location>
</feature>
<dbReference type="Proteomes" id="UP000639643">
    <property type="component" value="Unassembled WGS sequence"/>
</dbReference>
<dbReference type="AlphaFoldDB" id="A0A8H6NU32"/>
<sequence length="126" mass="13933">MVRCAPYRSAAAAIEAKLPSDHRSPTISQTNGAHRPLRTFWLVSNASQEHGRSGGRRLERRRREVHQTVAEKTRPDQTRPADQQIRPNERNQQAGYGARTCNAGAHRTASQPSADTDPSSATPPEQ</sequence>